<dbReference type="Pfam" id="PF08530">
    <property type="entry name" value="PepX_C"/>
    <property type="match status" value="1"/>
</dbReference>
<dbReference type="InterPro" id="IPR029058">
    <property type="entry name" value="AB_hydrolase_fold"/>
</dbReference>
<name>A0A849APA4_9MICO</name>
<dbReference type="Proteomes" id="UP000557772">
    <property type="component" value="Unassembled WGS sequence"/>
</dbReference>
<evidence type="ECO:0000313" key="3">
    <source>
        <dbReference type="EMBL" id="NNG38612.1"/>
    </source>
</evidence>
<organism evidence="3 4">
    <name type="scientific">Flexivirga aerilata</name>
    <dbReference type="NCBI Taxonomy" id="1656889"/>
    <lineage>
        <taxon>Bacteria</taxon>
        <taxon>Bacillati</taxon>
        <taxon>Actinomycetota</taxon>
        <taxon>Actinomycetes</taxon>
        <taxon>Micrococcales</taxon>
        <taxon>Dermacoccaceae</taxon>
        <taxon>Flexivirga</taxon>
    </lineage>
</organism>
<proteinExistence type="predicted"/>
<evidence type="ECO:0000256" key="1">
    <source>
        <dbReference type="ARBA" id="ARBA00022801"/>
    </source>
</evidence>
<dbReference type="InterPro" id="IPR013736">
    <property type="entry name" value="Xaa-Pro_dipept_C"/>
</dbReference>
<protein>
    <submittedName>
        <fullName evidence="3">CocE/NonD family hydrolase</fullName>
    </submittedName>
</protein>
<gene>
    <name evidence="3" type="ORF">HJ588_04890</name>
</gene>
<dbReference type="InterPro" id="IPR000383">
    <property type="entry name" value="Xaa-Pro-like_dom"/>
</dbReference>
<dbReference type="SUPFAM" id="SSF53474">
    <property type="entry name" value="alpha/beta-Hydrolases"/>
    <property type="match status" value="1"/>
</dbReference>
<accession>A0A849APA4</accession>
<keyword evidence="1 3" id="KW-0378">Hydrolase</keyword>
<dbReference type="GO" id="GO:0008239">
    <property type="term" value="F:dipeptidyl-peptidase activity"/>
    <property type="evidence" value="ECO:0007669"/>
    <property type="project" value="InterPro"/>
</dbReference>
<dbReference type="NCBIfam" id="TIGR00976">
    <property type="entry name" value="CocE_NonD"/>
    <property type="match status" value="1"/>
</dbReference>
<dbReference type="AlphaFoldDB" id="A0A849APA4"/>
<comment type="caution">
    <text evidence="3">The sequence shown here is derived from an EMBL/GenBank/DDBJ whole genome shotgun (WGS) entry which is preliminary data.</text>
</comment>
<sequence length="419" mass="45695">MLAGASYVGYTQWAVAARAGDDVVAMNPHVTSSRLIRSTLEGGVPQTDLVVRWGAMLHAQENAVAFARLLLGIGAGRVRRAMDAKPTTEGDRLAFGQQWQFMQDVLRRPVDDPHWDAGDFSATVGDIAIPASLYAGWYDIFLPDQLRDFAAMRAAGRDVRLTVGDFTHSALSGMAASLRETVTFSRERAGLQPVVERKPVRLRLMGTDTWREFDTWPPAATMTTWHLHAGGGLSENRPPEVSQDGATSLYRYDPADPTPTVGGRLLLKGAGRVDQRPRESRDDVLVFTSPPLAADLDVIGPLSATIWAESDVPFFDLHVRLCEVDERGRSFNVCDGIASLRCTPGAGPQPYAIALAPTAQRFARGRRIRVQVSSGSHPEYLRNAGGDPSRATATELVPALITIHHDRRHPSGVRLPHLS</sequence>
<reference evidence="3 4" key="1">
    <citation type="submission" date="2020-05" db="EMBL/GenBank/DDBJ databases">
        <title>Flexivirga sp. ID2601S isolated from air conditioner.</title>
        <authorList>
            <person name="Kim D.H."/>
        </authorList>
    </citation>
    <scope>NUCLEOTIDE SEQUENCE [LARGE SCALE GENOMIC DNA]</scope>
    <source>
        <strain evidence="3 4">ID2601S</strain>
    </source>
</reference>
<keyword evidence="4" id="KW-1185">Reference proteome</keyword>
<evidence type="ECO:0000313" key="4">
    <source>
        <dbReference type="Proteomes" id="UP000557772"/>
    </source>
</evidence>
<dbReference type="InterPro" id="IPR008979">
    <property type="entry name" value="Galactose-bd-like_sf"/>
</dbReference>
<dbReference type="InterPro" id="IPR005674">
    <property type="entry name" value="CocE/Ser_esterase"/>
</dbReference>
<dbReference type="Gene3D" id="2.60.120.260">
    <property type="entry name" value="Galactose-binding domain-like"/>
    <property type="match status" value="1"/>
</dbReference>
<dbReference type="SUPFAM" id="SSF49785">
    <property type="entry name" value="Galactose-binding domain-like"/>
    <property type="match status" value="1"/>
</dbReference>
<dbReference type="SMART" id="SM00939">
    <property type="entry name" value="PepX_C"/>
    <property type="match status" value="1"/>
</dbReference>
<dbReference type="Gene3D" id="3.40.50.1820">
    <property type="entry name" value="alpha/beta hydrolase"/>
    <property type="match status" value="1"/>
</dbReference>
<dbReference type="EMBL" id="JABENB010000001">
    <property type="protein sequence ID" value="NNG38612.1"/>
    <property type="molecule type" value="Genomic_DNA"/>
</dbReference>
<dbReference type="Pfam" id="PF02129">
    <property type="entry name" value="Peptidase_S15"/>
    <property type="match status" value="1"/>
</dbReference>
<feature type="domain" description="Xaa-Pro dipeptidyl-peptidase C-terminal" evidence="2">
    <location>
        <begin position="184"/>
        <end position="414"/>
    </location>
</feature>
<evidence type="ECO:0000259" key="2">
    <source>
        <dbReference type="SMART" id="SM00939"/>
    </source>
</evidence>